<comment type="caution">
    <text evidence="4">The sequence shown here is derived from an EMBL/GenBank/DDBJ whole genome shotgun (WGS) entry which is preliminary data.</text>
</comment>
<comment type="pathway">
    <text evidence="1">Cofactor biosynthesis; adenosylcobalamin biosynthesis.</text>
</comment>
<protein>
    <submittedName>
        <fullName evidence="4">Cobalt-precorrin-6A reductase</fullName>
        <ecNumber evidence="4">1.3.1.106</ecNumber>
    </submittedName>
</protein>
<organism evidence="4 5">
    <name type="scientific">Vasconcelosia minhoensis LEGE 07310</name>
    <dbReference type="NCBI Taxonomy" id="915328"/>
    <lineage>
        <taxon>Bacteria</taxon>
        <taxon>Bacillati</taxon>
        <taxon>Cyanobacteriota</taxon>
        <taxon>Cyanophyceae</taxon>
        <taxon>Nodosilineales</taxon>
        <taxon>Cymatolegaceae</taxon>
        <taxon>Vasconcelosia</taxon>
        <taxon>Vasconcelosia minhoensis</taxon>
    </lineage>
</organism>
<accession>A0A8J7DNP0</accession>
<reference evidence="4" key="1">
    <citation type="submission" date="2020-10" db="EMBL/GenBank/DDBJ databases">
        <authorList>
            <person name="Castelo-Branco R."/>
            <person name="Eusebio N."/>
            <person name="Adriana R."/>
            <person name="Vieira A."/>
            <person name="Brugerolle De Fraissinette N."/>
            <person name="Rezende De Castro R."/>
            <person name="Schneider M.P."/>
            <person name="Vasconcelos V."/>
            <person name="Leao P.N."/>
        </authorList>
    </citation>
    <scope>NUCLEOTIDE SEQUENCE</scope>
    <source>
        <strain evidence="4">LEGE 07310</strain>
    </source>
</reference>
<sequence length="261" mass="28705">MSQPGGSRLWLIGGTRESAELARAIANRQLPCLITVTTPAAQSLYPDSAFLEVRVGRLGEATIGSFLQQAQVSHILDASHPFASAISALAIAAAERWQLPYLRYQRPELAPPQSPQVVLTSLESLLSSDLLSQQRVLLTLGYRWLHQFQPWHGQSQLYARILPSPEALAAAIAAGFTAKTLIALRPPLSLELEKALWQQWQITTVVTKASGKAGGEDIKRQLAEQLRVRLILIERPAVNYPQQTSNIAIALRFCQNPTPHI</sequence>
<dbReference type="PANTHER" id="PTHR36925">
    <property type="entry name" value="COBALT-PRECORRIN-6A REDUCTASE"/>
    <property type="match status" value="1"/>
</dbReference>
<dbReference type="GO" id="GO:0009236">
    <property type="term" value="P:cobalamin biosynthetic process"/>
    <property type="evidence" value="ECO:0007669"/>
    <property type="project" value="UniProtKB-UniPathway"/>
</dbReference>
<dbReference type="EMBL" id="JADEXG010000031">
    <property type="protein sequence ID" value="MBE9078380.1"/>
    <property type="molecule type" value="Genomic_DNA"/>
</dbReference>
<evidence type="ECO:0000313" key="4">
    <source>
        <dbReference type="EMBL" id="MBE9078380.1"/>
    </source>
</evidence>
<dbReference type="EC" id="1.3.1.106" evidence="4"/>
<dbReference type="GO" id="GO:0016994">
    <property type="term" value="F:precorrin-6A reductase activity"/>
    <property type="evidence" value="ECO:0007669"/>
    <property type="project" value="InterPro"/>
</dbReference>
<keyword evidence="5" id="KW-1185">Reference proteome</keyword>
<dbReference type="PROSITE" id="PS51014">
    <property type="entry name" value="COBK_CBIJ"/>
    <property type="match status" value="1"/>
</dbReference>
<dbReference type="RefSeq" id="WP_193908168.1">
    <property type="nucleotide sequence ID" value="NZ_JADEXG010000031.1"/>
</dbReference>
<dbReference type="Proteomes" id="UP000636505">
    <property type="component" value="Unassembled WGS sequence"/>
</dbReference>
<dbReference type="NCBIfam" id="NF005970">
    <property type="entry name" value="PRK08057.1-4"/>
    <property type="match status" value="1"/>
</dbReference>
<evidence type="ECO:0000256" key="3">
    <source>
        <dbReference type="ARBA" id="ARBA00023002"/>
    </source>
</evidence>
<evidence type="ECO:0000313" key="5">
    <source>
        <dbReference type="Proteomes" id="UP000636505"/>
    </source>
</evidence>
<proteinExistence type="predicted"/>
<keyword evidence="3 4" id="KW-0560">Oxidoreductase</keyword>
<dbReference type="Pfam" id="PF02571">
    <property type="entry name" value="CbiJ"/>
    <property type="match status" value="1"/>
</dbReference>
<keyword evidence="2" id="KW-0169">Cobalamin biosynthesis</keyword>
<dbReference type="InterPro" id="IPR003723">
    <property type="entry name" value="Precorrin-6x_reduct"/>
</dbReference>
<dbReference type="AlphaFoldDB" id="A0A8J7DNP0"/>
<dbReference type="PANTHER" id="PTHR36925:SF1">
    <property type="entry name" value="COBALT-PRECORRIN-6A REDUCTASE"/>
    <property type="match status" value="1"/>
</dbReference>
<evidence type="ECO:0000256" key="1">
    <source>
        <dbReference type="ARBA" id="ARBA00004953"/>
    </source>
</evidence>
<name>A0A8J7DNP0_9CYAN</name>
<gene>
    <name evidence="4" type="ORF">IQ241_13930</name>
</gene>
<evidence type="ECO:0000256" key="2">
    <source>
        <dbReference type="ARBA" id="ARBA00022573"/>
    </source>
</evidence>
<dbReference type="UniPathway" id="UPA00148"/>
<dbReference type="NCBIfam" id="TIGR00715">
    <property type="entry name" value="precor6x_red"/>
    <property type="match status" value="1"/>
</dbReference>